<evidence type="ECO:0000313" key="4">
    <source>
        <dbReference type="Proteomes" id="UP000260812"/>
    </source>
</evidence>
<organism evidence="3 4">
    <name type="scientific">Eisenbergiella massiliensis</name>
    <dbReference type="NCBI Taxonomy" id="1720294"/>
    <lineage>
        <taxon>Bacteria</taxon>
        <taxon>Bacillati</taxon>
        <taxon>Bacillota</taxon>
        <taxon>Clostridia</taxon>
        <taxon>Lachnospirales</taxon>
        <taxon>Lachnospiraceae</taxon>
        <taxon>Eisenbergiella</taxon>
    </lineage>
</organism>
<comment type="caution">
    <text evidence="3">The sequence shown here is derived from an EMBL/GenBank/DDBJ whole genome shotgun (WGS) entry which is preliminary data.</text>
</comment>
<dbReference type="GeneID" id="97990446"/>
<dbReference type="RefSeq" id="WP_117545823.1">
    <property type="nucleotide sequence ID" value="NZ_JBKUNB010000001.1"/>
</dbReference>
<dbReference type="PANTHER" id="PTHR31151:SF0">
    <property type="entry name" value="PROLINE-TRNA LIGASE (DUF1680)"/>
    <property type="match status" value="1"/>
</dbReference>
<dbReference type="PANTHER" id="PTHR31151">
    <property type="entry name" value="PROLINE-TRNA LIGASE (DUF1680)"/>
    <property type="match status" value="1"/>
</dbReference>
<dbReference type="AlphaFoldDB" id="A0A3E3HVJ3"/>
<accession>A0A3E3HVJ3</accession>
<evidence type="ECO:0000259" key="2">
    <source>
        <dbReference type="Pfam" id="PF20736"/>
    </source>
</evidence>
<protein>
    <recommendedName>
        <fullName evidence="5">Glycoside hydrolase family 127 protein</fullName>
    </recommendedName>
</protein>
<evidence type="ECO:0000313" key="3">
    <source>
        <dbReference type="EMBL" id="RGE55850.1"/>
    </source>
</evidence>
<dbReference type="InterPro" id="IPR008928">
    <property type="entry name" value="6-hairpin_glycosidase_sf"/>
</dbReference>
<dbReference type="Pfam" id="PF20736">
    <property type="entry name" value="Glyco_hydro127M"/>
    <property type="match status" value="1"/>
</dbReference>
<dbReference type="SUPFAM" id="SSF48208">
    <property type="entry name" value="Six-hairpin glycosidases"/>
    <property type="match status" value="1"/>
</dbReference>
<feature type="domain" description="Non-reducing end beta-L-arabinofuranosidase-like GH127 middle" evidence="2">
    <location>
        <begin position="384"/>
        <end position="479"/>
    </location>
</feature>
<dbReference type="Proteomes" id="UP000260812">
    <property type="component" value="Unassembled WGS sequence"/>
</dbReference>
<sequence>MKSFDFKDVTLNDGMLKKVLDDTMEFYLKIPNDNILKYMRESAGRKAPGVYYTGWYPKSRGLALIGQWLSAFSRMYAISGNEAFRKKAVFLADEFWSCYDAAASSEPFLTSRSHYDLEKLLRAHCDLHLYCAYPQARKRGEFLVDFAYCNLTCDNLFGDNSTEWYTLTESFWDAYDILGIPDAIKLAERFAYREFWDLFYIDADPFSRRPEAGLYSEYCHAYSHVNSFNSCARSYEMTRDPYYLKALRSFYRFMQNEEIMATGGYGPNYEHLMPKYRIIDALRTGHDSFETQCDTYAAFRLCKYLTRFTGEPEYGGWIEALLFNAVAATIPMTEEGNIIYYSDYNMYGGQKKNRQDGWTCCTGTRPLLVTEMQRLIYFEENADLFVSQYTPSTLHWNREGVKIEVRQDTSFPLEDSTALTLSLSSPAAFSIHLRMPQWLAGTMEIKCNGVVMPALVDKNGWLTFSSEWHDGDSLTITLPQDVWMHSFDPVKKGPNAFLHGPVVLAAEYTGVQTPNDWMDVQSLTGKMRSVPGRPLHYTVDGIDTITFRPFYEYRENERYFIYHDTTAHATKFHKG</sequence>
<dbReference type="InterPro" id="IPR012878">
    <property type="entry name" value="Beta-AFase-like_GH127_cat"/>
</dbReference>
<dbReference type="EMBL" id="QVLV01000035">
    <property type="protein sequence ID" value="RGE55850.1"/>
    <property type="molecule type" value="Genomic_DNA"/>
</dbReference>
<evidence type="ECO:0000259" key="1">
    <source>
        <dbReference type="Pfam" id="PF07944"/>
    </source>
</evidence>
<reference evidence="3" key="1">
    <citation type="submission" date="2018-08" db="EMBL/GenBank/DDBJ databases">
        <title>A genome reference for cultivated species of the human gut microbiota.</title>
        <authorList>
            <person name="Zou Y."/>
            <person name="Xue W."/>
            <person name="Luo G."/>
        </authorList>
    </citation>
    <scope>NUCLEOTIDE SEQUENCE [LARGE SCALE GENOMIC DNA]</scope>
    <source>
        <strain evidence="3">TF05-5AC</strain>
    </source>
</reference>
<dbReference type="InterPro" id="IPR049046">
    <property type="entry name" value="Beta-AFase-like_GH127_middle"/>
</dbReference>
<keyword evidence="4" id="KW-1185">Reference proteome</keyword>
<evidence type="ECO:0008006" key="5">
    <source>
        <dbReference type="Google" id="ProtNLM"/>
    </source>
</evidence>
<feature type="domain" description="Non-reducing end beta-L-arabinofuranosidase-like GH127 catalytic" evidence="1">
    <location>
        <begin position="8"/>
        <end position="365"/>
    </location>
</feature>
<dbReference type="GO" id="GO:0005975">
    <property type="term" value="P:carbohydrate metabolic process"/>
    <property type="evidence" value="ECO:0007669"/>
    <property type="project" value="InterPro"/>
</dbReference>
<name>A0A3E3HVJ3_9FIRM</name>
<proteinExistence type="predicted"/>
<dbReference type="Pfam" id="PF07944">
    <property type="entry name" value="Beta-AFase-like_GH127_cat"/>
    <property type="match status" value="1"/>
</dbReference>
<gene>
    <name evidence="3" type="ORF">DXC51_27240</name>
</gene>